<dbReference type="GO" id="GO:0004799">
    <property type="term" value="F:thymidylate synthase activity"/>
    <property type="evidence" value="ECO:0007669"/>
    <property type="project" value="TreeGrafter"/>
</dbReference>
<reference evidence="2" key="1">
    <citation type="submission" date="2018-05" db="EMBL/GenBank/DDBJ databases">
        <authorList>
            <person name="Lanie J.A."/>
            <person name="Ng W.-L."/>
            <person name="Kazmierczak K.M."/>
            <person name="Andrzejewski T.M."/>
            <person name="Davidsen T.M."/>
            <person name="Wayne K.J."/>
            <person name="Tettelin H."/>
            <person name="Glass J.I."/>
            <person name="Rusch D."/>
            <person name="Podicherti R."/>
            <person name="Tsui H.-C.T."/>
            <person name="Winkler M.E."/>
        </authorList>
    </citation>
    <scope>NUCLEOTIDE SEQUENCE</scope>
</reference>
<feature type="region of interest" description="Disordered" evidence="1">
    <location>
        <begin position="521"/>
        <end position="541"/>
    </location>
</feature>
<dbReference type="CDD" id="cd20175">
    <property type="entry name" value="ThyX"/>
    <property type="match status" value="1"/>
</dbReference>
<dbReference type="InterPro" id="IPR036098">
    <property type="entry name" value="Thymidylate_synthase_ThyX_sf"/>
</dbReference>
<dbReference type="PROSITE" id="PS51331">
    <property type="entry name" value="THYX"/>
    <property type="match status" value="2"/>
</dbReference>
<dbReference type="GO" id="GO:0050797">
    <property type="term" value="F:thymidylate synthase (FAD) activity"/>
    <property type="evidence" value="ECO:0007669"/>
    <property type="project" value="InterPro"/>
</dbReference>
<protein>
    <recommendedName>
        <fullName evidence="3">Thymidylate synthase</fullName>
    </recommendedName>
</protein>
<dbReference type="EMBL" id="UINC01000940">
    <property type="protein sequence ID" value="SUZ64721.1"/>
    <property type="molecule type" value="Genomic_DNA"/>
</dbReference>
<gene>
    <name evidence="2" type="ORF">METZ01_LOCUS17575</name>
</gene>
<dbReference type="PANTHER" id="PTHR34934:SF1">
    <property type="entry name" value="FLAVIN-DEPENDENT THYMIDYLATE SYNTHASE"/>
    <property type="match status" value="1"/>
</dbReference>
<dbReference type="GO" id="GO:0070402">
    <property type="term" value="F:NADPH binding"/>
    <property type="evidence" value="ECO:0007669"/>
    <property type="project" value="TreeGrafter"/>
</dbReference>
<organism evidence="2">
    <name type="scientific">marine metagenome</name>
    <dbReference type="NCBI Taxonomy" id="408172"/>
    <lineage>
        <taxon>unclassified sequences</taxon>
        <taxon>metagenomes</taxon>
        <taxon>ecological metagenomes</taxon>
    </lineage>
</organism>
<dbReference type="SUPFAM" id="SSF69796">
    <property type="entry name" value="Thymidylate synthase-complementing protein Thy1"/>
    <property type="match status" value="2"/>
</dbReference>
<dbReference type="Pfam" id="PF02511">
    <property type="entry name" value="Thy1"/>
    <property type="match status" value="2"/>
</dbReference>
<feature type="non-terminal residue" evidence="2">
    <location>
        <position position="1"/>
    </location>
</feature>
<sequence>VTPYFAEEFTPDEEDVLRRYFTNLDEPVFALVNLPEVVKGALFARYSRTRLSLRRLFLEEFVGELDVSGDESIDATIGLRRAEELYDRIFFEYGDDSVAQLGGVHLACEQSSNLLTKILERGRLMSYLEQSTRYIAYDDRPGGRFRYYRDPDVLSSPLGARYIADLDRLFEVYSELVPVMVAHFRERNPKQPGDSDFVYRQATNAKAFDSVRGVLPAASLSNLGIYGTGQAYEALLVRMRAHPLPEARSYAELMLRELRKVIPSFLRRVDLPDRGEATGRFVADSRERIAELAEEFFPEGEAIHAAPTVDLTDFDPDAEVKLVAAALYPSSHHSDREIEARVRRMTVEERVRVLVALTGDRDNRRQRPGRALERPTYRFDILSDYGAFRDLQRHRLMTIEWQRLTPLHGFSRPPDLDEAGVAGRFDEAMDRSAALHDVLAEPFPEQASYAVSLAYRIRYLMEMNAREAMHVIELRTTPQGHPAYRDVCQQMHHLIADVAGHRAIAEMIRFADHSDEPELERIEAERRVEERRRARGDATVG</sequence>
<proteinExistence type="predicted"/>
<name>A0A381PCK4_9ZZZZ</name>
<dbReference type="AlphaFoldDB" id="A0A381PCK4"/>
<evidence type="ECO:0000256" key="1">
    <source>
        <dbReference type="SAM" id="MobiDB-lite"/>
    </source>
</evidence>
<dbReference type="GO" id="GO:0006231">
    <property type="term" value="P:dTMP biosynthetic process"/>
    <property type="evidence" value="ECO:0007669"/>
    <property type="project" value="InterPro"/>
</dbReference>
<dbReference type="InterPro" id="IPR003669">
    <property type="entry name" value="Thymidylate_synthase_ThyX"/>
</dbReference>
<dbReference type="GO" id="GO:0050660">
    <property type="term" value="F:flavin adenine dinucleotide binding"/>
    <property type="evidence" value="ECO:0007669"/>
    <property type="project" value="InterPro"/>
</dbReference>
<accession>A0A381PCK4</accession>
<dbReference type="Gene3D" id="3.30.1360.170">
    <property type="match status" value="2"/>
</dbReference>
<evidence type="ECO:0008006" key="3">
    <source>
        <dbReference type="Google" id="ProtNLM"/>
    </source>
</evidence>
<dbReference type="PANTHER" id="PTHR34934">
    <property type="entry name" value="FLAVIN-DEPENDENT THYMIDYLATE SYNTHASE"/>
    <property type="match status" value="1"/>
</dbReference>
<evidence type="ECO:0000313" key="2">
    <source>
        <dbReference type="EMBL" id="SUZ64721.1"/>
    </source>
</evidence>